<dbReference type="Gene3D" id="3.40.50.300">
    <property type="entry name" value="P-loop containing nucleotide triphosphate hydrolases"/>
    <property type="match status" value="1"/>
</dbReference>
<dbReference type="EMBL" id="RSAS01000022">
    <property type="protein sequence ID" value="RRR78297.1"/>
    <property type="molecule type" value="Genomic_DNA"/>
</dbReference>
<gene>
    <name evidence="2" type="ORF">EI684_00525</name>
</gene>
<dbReference type="SUPFAM" id="SSF52540">
    <property type="entry name" value="P-loop containing nucleoside triphosphate hydrolases"/>
    <property type="match status" value="1"/>
</dbReference>
<evidence type="ECO:0000313" key="2">
    <source>
        <dbReference type="EMBL" id="RRR78297.1"/>
    </source>
</evidence>
<dbReference type="Proteomes" id="UP000280307">
    <property type="component" value="Unassembled WGS sequence"/>
</dbReference>
<accession>A0A426UBW6</accession>
<dbReference type="Pfam" id="PF18165">
    <property type="entry name" value="pP_pnuc_1"/>
    <property type="match status" value="1"/>
</dbReference>
<dbReference type="AlphaFoldDB" id="A0A426UBW6"/>
<protein>
    <recommendedName>
        <fullName evidence="1">Predicted pPIWI-associating nuclease domain-containing protein</fullName>
    </recommendedName>
</protein>
<dbReference type="InterPro" id="IPR027417">
    <property type="entry name" value="P-loop_NTPase"/>
</dbReference>
<sequence>MNNPYTWNEVNPALFYGQDRIALLVEMLNGLTGSPRASFGVTGSRRMGKTTLLRRLEQDLLASKTDWEMGGMLVVPIYIDGLTLPRPLHADHIWHDILYQIKYSDHFSVSDIPHDLDFSTFKQFIQPLLTDLPLRPRIIVLFDEIEPIMVQSWSGGFFAQWRALLSNSPGLSEFFTAVFSGAREMAELQRDVGSPLKDILEWRMLRVLDFEDTCLLLREPSGIEWTEAFCQQVHSETGGHPMLLQYVMQKTCTQHTEADLAASALSGITQRFVKERGWHFEEWWHRYCSPDARRVYVTMPDDGSDLPLRAITKQFGSSQARAALEILQHVGIVTSDDDGFLFRYVGAMFRRWFSEHAALEEDILLHDQDIYTRLTAYGLHDKYLAAWHIYQADLPNYSGAVSEIRDTFTLLLHQLAPDDQVESEPGFKFETGEKRPTRKQRVRYVVRQRYANMKNIAKEVENDVAILEILLAHIVVKTYEKSSSLTHTTSLREDAFEMLKRWDVILKRLLP</sequence>
<name>A0A426UBW6_9CHLR</name>
<evidence type="ECO:0000313" key="3">
    <source>
        <dbReference type="Proteomes" id="UP000280307"/>
    </source>
</evidence>
<proteinExistence type="predicted"/>
<feature type="domain" description="Predicted pPIWI-associating nuclease" evidence="1">
    <location>
        <begin position="397"/>
        <end position="487"/>
    </location>
</feature>
<dbReference type="InterPro" id="IPR040556">
    <property type="entry name" value="pP_pnuc_1"/>
</dbReference>
<organism evidence="2 3">
    <name type="scientific">Candidatus Viridilinea halotolerans</name>
    <dbReference type="NCBI Taxonomy" id="2491704"/>
    <lineage>
        <taxon>Bacteria</taxon>
        <taxon>Bacillati</taxon>
        <taxon>Chloroflexota</taxon>
        <taxon>Chloroflexia</taxon>
        <taxon>Chloroflexales</taxon>
        <taxon>Chloroflexineae</taxon>
        <taxon>Oscillochloridaceae</taxon>
        <taxon>Candidatus Viridilinea</taxon>
    </lineage>
</organism>
<evidence type="ECO:0000259" key="1">
    <source>
        <dbReference type="Pfam" id="PF18165"/>
    </source>
</evidence>
<comment type="caution">
    <text evidence="2">The sequence shown here is derived from an EMBL/GenBank/DDBJ whole genome shotgun (WGS) entry which is preliminary data.</text>
</comment>
<reference evidence="2 3" key="1">
    <citation type="submission" date="2018-12" db="EMBL/GenBank/DDBJ databases">
        <title>Genome Sequence of Candidatus Viridilinea halotolerans isolated from saline sulfide-rich spring.</title>
        <authorList>
            <person name="Grouzdev D.S."/>
            <person name="Burganskaya E.I."/>
            <person name="Krutkina M.S."/>
            <person name="Sukhacheva M.V."/>
            <person name="Gorlenko V.M."/>
        </authorList>
    </citation>
    <scope>NUCLEOTIDE SEQUENCE [LARGE SCALE GENOMIC DNA]</scope>
    <source>
        <strain evidence="2">Chok-6</strain>
    </source>
</reference>